<dbReference type="Pfam" id="PF13247">
    <property type="entry name" value="Fer4_11"/>
    <property type="match status" value="1"/>
</dbReference>
<dbReference type="InterPro" id="IPR017900">
    <property type="entry name" value="4Fe4S_Fe_S_CS"/>
</dbReference>
<gene>
    <name evidence="8" type="ORF">APZ16_00480</name>
</gene>
<dbReference type="AlphaFoldDB" id="A0A147JT26"/>
<comment type="caution">
    <text evidence="8">The sequence shown here is derived from an EMBL/GenBank/DDBJ whole genome shotgun (WGS) entry which is preliminary data.</text>
</comment>
<dbReference type="Proteomes" id="UP000074294">
    <property type="component" value="Unassembled WGS sequence"/>
</dbReference>
<feature type="domain" description="4Fe-4S ferredoxin-type" evidence="7">
    <location>
        <begin position="85"/>
        <end position="114"/>
    </location>
</feature>
<dbReference type="CDD" id="cd10550">
    <property type="entry name" value="DMSOR_beta_like"/>
    <property type="match status" value="1"/>
</dbReference>
<evidence type="ECO:0000256" key="4">
    <source>
        <dbReference type="ARBA" id="ARBA00022982"/>
    </source>
</evidence>
<evidence type="ECO:0000313" key="8">
    <source>
        <dbReference type="EMBL" id="KUO39591.1"/>
    </source>
</evidence>
<dbReference type="PANTHER" id="PTHR42859">
    <property type="entry name" value="OXIDOREDUCTASE"/>
    <property type="match status" value="1"/>
</dbReference>
<keyword evidence="5" id="KW-0408">Iron</keyword>
<dbReference type="PANTHER" id="PTHR42859:SF10">
    <property type="entry name" value="DIMETHYLSULFOXIDE REDUCTASE CHAIN B"/>
    <property type="match status" value="1"/>
</dbReference>
<keyword evidence="3" id="KW-0479">Metal-binding</keyword>
<evidence type="ECO:0000256" key="5">
    <source>
        <dbReference type="ARBA" id="ARBA00023004"/>
    </source>
</evidence>
<reference evidence="8 9" key="1">
    <citation type="journal article" date="2016" name="Nat. Microbiol.">
        <title>Genomic inference of the metabolism of cosmopolitan subsurface Archaea, Hadesarchaea.</title>
        <authorList>
            <person name="Baker B.J."/>
            <person name="Saw J.H."/>
            <person name="Lind A.E."/>
            <person name="Lazar C.S."/>
            <person name="Hinrichs K.-U."/>
            <person name="Teske A.P."/>
            <person name="Ettema T.J."/>
        </authorList>
    </citation>
    <scope>NUCLEOTIDE SEQUENCE [LARGE SCALE GENOMIC DNA]</scope>
</reference>
<dbReference type="GO" id="GO:0046872">
    <property type="term" value="F:metal ion binding"/>
    <property type="evidence" value="ECO:0007669"/>
    <property type="project" value="UniProtKB-KW"/>
</dbReference>
<keyword evidence="2" id="KW-0004">4Fe-4S</keyword>
<dbReference type="GO" id="GO:0051539">
    <property type="term" value="F:4 iron, 4 sulfur cluster binding"/>
    <property type="evidence" value="ECO:0007669"/>
    <property type="project" value="UniProtKB-KW"/>
</dbReference>
<feature type="domain" description="4Fe-4S ferredoxin-type" evidence="7">
    <location>
        <begin position="11"/>
        <end position="40"/>
    </location>
</feature>
<evidence type="ECO:0000256" key="1">
    <source>
        <dbReference type="ARBA" id="ARBA00022448"/>
    </source>
</evidence>
<dbReference type="InterPro" id="IPR050294">
    <property type="entry name" value="RnfB_subfamily"/>
</dbReference>
<dbReference type="GO" id="GO:0016491">
    <property type="term" value="F:oxidoreductase activity"/>
    <property type="evidence" value="ECO:0007669"/>
    <property type="project" value="UniProtKB-ARBA"/>
</dbReference>
<evidence type="ECO:0000256" key="6">
    <source>
        <dbReference type="ARBA" id="ARBA00023014"/>
    </source>
</evidence>
<proteinExistence type="predicted"/>
<protein>
    <recommendedName>
        <fullName evidence="7">4Fe-4S ferredoxin-type domain-containing protein</fullName>
    </recommendedName>
</protein>
<dbReference type="Pfam" id="PF12800">
    <property type="entry name" value="Fer4_4"/>
    <property type="match status" value="1"/>
</dbReference>
<dbReference type="InterPro" id="IPR017896">
    <property type="entry name" value="4Fe4S_Fe-S-bd"/>
</dbReference>
<dbReference type="STRING" id="1776334.APZ16_00480"/>
<dbReference type="Gene3D" id="3.30.70.20">
    <property type="match status" value="2"/>
</dbReference>
<keyword evidence="6" id="KW-0411">Iron-sulfur</keyword>
<dbReference type="PROSITE" id="PS00198">
    <property type="entry name" value="4FE4S_FER_1"/>
    <property type="match status" value="1"/>
</dbReference>
<name>A0A147JT26_HADYE</name>
<keyword evidence="4" id="KW-0249">Electron transport</keyword>
<dbReference type="PROSITE" id="PS51379">
    <property type="entry name" value="4FE4S_FER_2"/>
    <property type="match status" value="3"/>
</dbReference>
<keyword evidence="1" id="KW-0813">Transport</keyword>
<accession>A0A147JT26</accession>
<sequence>MSEDEIKEKRMMLFTDERKCTGCRTCELACAFYHYKEKNPARALLRIIKLENKLRDVPVVCRHCGKAPCLEACPVGAISRNKDTGAVVINQDICIGCRACVEACPFSIIIVDPKTNKVTKCDLCGGNPRCAMVCPTGAVFFTRQDVGPRILMRNRLEKKVLEKP</sequence>
<dbReference type="EMBL" id="LQMQ01000059">
    <property type="protein sequence ID" value="KUO39591.1"/>
    <property type="molecule type" value="Genomic_DNA"/>
</dbReference>
<feature type="domain" description="4Fe-4S ferredoxin-type" evidence="7">
    <location>
        <begin position="51"/>
        <end position="83"/>
    </location>
</feature>
<dbReference type="SUPFAM" id="SSF54862">
    <property type="entry name" value="4Fe-4S ferredoxins"/>
    <property type="match status" value="1"/>
</dbReference>
<evidence type="ECO:0000256" key="2">
    <source>
        <dbReference type="ARBA" id="ARBA00022485"/>
    </source>
</evidence>
<evidence type="ECO:0000259" key="7">
    <source>
        <dbReference type="PROSITE" id="PS51379"/>
    </source>
</evidence>
<evidence type="ECO:0000313" key="9">
    <source>
        <dbReference type="Proteomes" id="UP000074294"/>
    </source>
</evidence>
<evidence type="ECO:0000256" key="3">
    <source>
        <dbReference type="ARBA" id="ARBA00022723"/>
    </source>
</evidence>
<organism evidence="8 9">
    <name type="scientific">Hadarchaeum yellowstonense</name>
    <dbReference type="NCBI Taxonomy" id="1776334"/>
    <lineage>
        <taxon>Archaea</taxon>
        <taxon>Methanobacteriati</taxon>
        <taxon>Candidatus Hadarchaeota</taxon>
        <taxon>Candidatus Hadarchaeia</taxon>
        <taxon>Candidatus Hadarchaeales</taxon>
        <taxon>Candidatus Hadarchaeaceae</taxon>
        <taxon>Candidatus Hadarchaeum</taxon>
    </lineage>
</organism>